<proteinExistence type="inferred from homology"/>
<dbReference type="SUPFAM" id="SSF55298">
    <property type="entry name" value="YjgF-like"/>
    <property type="match status" value="1"/>
</dbReference>
<dbReference type="FunFam" id="3.30.1330.40:FF:000001">
    <property type="entry name" value="L-PSP family endoribonuclease"/>
    <property type="match status" value="1"/>
</dbReference>
<comment type="caution">
    <text evidence="2">The sequence shown here is derived from an EMBL/GenBank/DDBJ whole genome shotgun (WGS) entry which is preliminary data.</text>
</comment>
<dbReference type="RefSeq" id="WP_126635373.1">
    <property type="nucleotide sequence ID" value="NZ_BIFH01000013.1"/>
</dbReference>
<dbReference type="PROSITE" id="PS01094">
    <property type="entry name" value="UPF0076"/>
    <property type="match status" value="1"/>
</dbReference>
<dbReference type="Proteomes" id="UP000286931">
    <property type="component" value="Unassembled WGS sequence"/>
</dbReference>
<dbReference type="PANTHER" id="PTHR11803">
    <property type="entry name" value="2-IMINOBUTANOATE/2-IMINOPROPANOATE DEAMINASE RIDA"/>
    <property type="match status" value="1"/>
</dbReference>
<evidence type="ECO:0000313" key="3">
    <source>
        <dbReference type="Proteomes" id="UP000286931"/>
    </source>
</evidence>
<comment type="similarity">
    <text evidence="1">Belongs to the RutC family.</text>
</comment>
<dbReference type="EMBL" id="BIFH01000013">
    <property type="protein sequence ID" value="GCD93100.1"/>
    <property type="molecule type" value="Genomic_DNA"/>
</dbReference>
<dbReference type="Pfam" id="PF01042">
    <property type="entry name" value="Ribonuc_L-PSP"/>
    <property type="match status" value="1"/>
</dbReference>
<dbReference type="GO" id="GO:0005829">
    <property type="term" value="C:cytosol"/>
    <property type="evidence" value="ECO:0007669"/>
    <property type="project" value="TreeGrafter"/>
</dbReference>
<dbReference type="InterPro" id="IPR035959">
    <property type="entry name" value="RutC-like_sf"/>
</dbReference>
<dbReference type="CDD" id="cd00448">
    <property type="entry name" value="YjgF_YER057c_UK114_family"/>
    <property type="match status" value="1"/>
</dbReference>
<dbReference type="InterPro" id="IPR006175">
    <property type="entry name" value="YjgF/YER057c/UK114"/>
</dbReference>
<evidence type="ECO:0000313" key="2">
    <source>
        <dbReference type="EMBL" id="GCD93100.1"/>
    </source>
</evidence>
<accession>A0A401YET9</accession>
<protein>
    <submittedName>
        <fullName evidence="2">Enamine deaminase RidA</fullName>
    </submittedName>
</protein>
<evidence type="ECO:0000256" key="1">
    <source>
        <dbReference type="ARBA" id="ARBA00010552"/>
    </source>
</evidence>
<dbReference type="GO" id="GO:0019239">
    <property type="term" value="F:deaminase activity"/>
    <property type="evidence" value="ECO:0007669"/>
    <property type="project" value="TreeGrafter"/>
</dbReference>
<dbReference type="OrthoDB" id="8684161at2"/>
<dbReference type="PANTHER" id="PTHR11803:SF39">
    <property type="entry name" value="2-IMINOBUTANOATE_2-IMINOPROPANOATE DEAMINASE"/>
    <property type="match status" value="1"/>
</dbReference>
<dbReference type="AlphaFoldDB" id="A0A401YET9"/>
<keyword evidence="3" id="KW-1185">Reference proteome</keyword>
<sequence>MSELTYAEAPHPYTPAVAAGDLVFVSGRLGVKDGVFVEGGVEAETAQALSNAARELEAFGLDLSHVVKATIFLADIDDLQLANRAYMRAMPEPRPARSCVAVAALPFGGRVEIDIIASRSRHGD</sequence>
<gene>
    <name evidence="2" type="ORF">EHYA_00743</name>
</gene>
<organism evidence="2 3">
    <name type="scientific">Embleya hyalina</name>
    <dbReference type="NCBI Taxonomy" id="516124"/>
    <lineage>
        <taxon>Bacteria</taxon>
        <taxon>Bacillati</taxon>
        <taxon>Actinomycetota</taxon>
        <taxon>Actinomycetes</taxon>
        <taxon>Kitasatosporales</taxon>
        <taxon>Streptomycetaceae</taxon>
        <taxon>Embleya</taxon>
    </lineage>
</organism>
<dbReference type="InterPro" id="IPR019897">
    <property type="entry name" value="RidA_CS"/>
</dbReference>
<reference evidence="2 3" key="1">
    <citation type="submission" date="2018-12" db="EMBL/GenBank/DDBJ databases">
        <title>Draft genome sequence of Embleya hyalina NBRC 13850T.</title>
        <authorList>
            <person name="Komaki H."/>
            <person name="Hosoyama A."/>
            <person name="Kimura A."/>
            <person name="Ichikawa N."/>
            <person name="Tamura T."/>
        </authorList>
    </citation>
    <scope>NUCLEOTIDE SEQUENCE [LARGE SCALE GENOMIC DNA]</scope>
    <source>
        <strain evidence="2 3">NBRC 13850</strain>
    </source>
</reference>
<dbReference type="Gene3D" id="3.30.1330.40">
    <property type="entry name" value="RutC-like"/>
    <property type="match status" value="1"/>
</dbReference>
<name>A0A401YET9_9ACTN</name>